<reference evidence="3 4" key="1">
    <citation type="journal article" date="2013" name="Proc. Natl. Acad. Sci. U.S.A.">
        <title>The king cobra genome reveals dynamic gene evolution and adaptation in the snake venom system.</title>
        <authorList>
            <person name="Vonk F.J."/>
            <person name="Casewell N.R."/>
            <person name="Henkel C.V."/>
            <person name="Heimberg A.M."/>
            <person name="Jansen H.J."/>
            <person name="McCleary R.J."/>
            <person name="Kerkkamp H.M."/>
            <person name="Vos R.A."/>
            <person name="Guerreiro I."/>
            <person name="Calvete J.J."/>
            <person name="Wuster W."/>
            <person name="Woods A.E."/>
            <person name="Logan J.M."/>
            <person name="Harrison R.A."/>
            <person name="Castoe T.A."/>
            <person name="de Koning A.P."/>
            <person name="Pollock D.D."/>
            <person name="Yandell M."/>
            <person name="Calderon D."/>
            <person name="Renjifo C."/>
            <person name="Currier R.B."/>
            <person name="Salgado D."/>
            <person name="Pla D."/>
            <person name="Sanz L."/>
            <person name="Hyder A.S."/>
            <person name="Ribeiro J.M."/>
            <person name="Arntzen J.W."/>
            <person name="van den Thillart G.E."/>
            <person name="Boetzer M."/>
            <person name="Pirovano W."/>
            <person name="Dirks R.P."/>
            <person name="Spaink H.P."/>
            <person name="Duboule D."/>
            <person name="McGlinn E."/>
            <person name="Kini R.M."/>
            <person name="Richardson M.K."/>
        </authorList>
    </citation>
    <scope>NUCLEOTIDE SEQUENCE</scope>
    <source>
        <tissue evidence="3">Blood</tissue>
    </source>
</reference>
<proteinExistence type="predicted"/>
<dbReference type="GO" id="GO:0097157">
    <property type="term" value="F:pre-mRNA intronic binding"/>
    <property type="evidence" value="ECO:0007669"/>
    <property type="project" value="TreeGrafter"/>
</dbReference>
<dbReference type="EMBL" id="AZIM01065241">
    <property type="protein sequence ID" value="ETE55934.1"/>
    <property type="molecule type" value="Genomic_DNA"/>
</dbReference>
<dbReference type="AlphaFoldDB" id="V8N0W2"/>
<dbReference type="PANTHER" id="PTHR11140:SF0">
    <property type="entry name" value="PRE-MRNA-PROCESSING-SPLICING FACTOR 8"/>
    <property type="match status" value="1"/>
</dbReference>
<feature type="region of interest" description="Disordered" evidence="1">
    <location>
        <begin position="56"/>
        <end position="83"/>
    </location>
</feature>
<dbReference type="GO" id="GO:0000244">
    <property type="term" value="P:spliceosomal tri-snRNP complex assembly"/>
    <property type="evidence" value="ECO:0007669"/>
    <property type="project" value="TreeGrafter"/>
</dbReference>
<dbReference type="GO" id="GO:0005682">
    <property type="term" value="C:U5 snRNP"/>
    <property type="evidence" value="ECO:0007669"/>
    <property type="project" value="TreeGrafter"/>
</dbReference>
<dbReference type="Pfam" id="PF08084">
    <property type="entry name" value="PROCT"/>
    <property type="match status" value="1"/>
</dbReference>
<evidence type="ECO:0000259" key="2">
    <source>
        <dbReference type="PROSITE" id="PS50249"/>
    </source>
</evidence>
<dbReference type="GO" id="GO:0071013">
    <property type="term" value="C:catalytic step 2 spliceosome"/>
    <property type="evidence" value="ECO:0007669"/>
    <property type="project" value="TreeGrafter"/>
</dbReference>
<name>V8N0W2_OPHHA</name>
<dbReference type="GO" id="GO:0030620">
    <property type="term" value="F:U2 snRNA binding"/>
    <property type="evidence" value="ECO:0007669"/>
    <property type="project" value="TreeGrafter"/>
</dbReference>
<feature type="domain" description="MPN" evidence="2">
    <location>
        <begin position="1"/>
        <end position="62"/>
    </location>
</feature>
<organism evidence="3 4">
    <name type="scientific">Ophiophagus hannah</name>
    <name type="common">King cobra</name>
    <name type="synonym">Naja hannah</name>
    <dbReference type="NCBI Taxonomy" id="8665"/>
    <lineage>
        <taxon>Eukaryota</taxon>
        <taxon>Metazoa</taxon>
        <taxon>Chordata</taxon>
        <taxon>Craniata</taxon>
        <taxon>Vertebrata</taxon>
        <taxon>Euteleostomi</taxon>
        <taxon>Lepidosauria</taxon>
        <taxon>Squamata</taxon>
        <taxon>Bifurcata</taxon>
        <taxon>Unidentata</taxon>
        <taxon>Episquamata</taxon>
        <taxon>Toxicofera</taxon>
        <taxon>Serpentes</taxon>
        <taxon>Colubroidea</taxon>
        <taxon>Elapidae</taxon>
        <taxon>Elapinae</taxon>
        <taxon>Ophiophagus</taxon>
    </lineage>
</organism>
<keyword evidence="4" id="KW-1185">Reference proteome</keyword>
<dbReference type="GO" id="GO:0030619">
    <property type="term" value="F:U1 snRNA binding"/>
    <property type="evidence" value="ECO:0007669"/>
    <property type="project" value="TreeGrafter"/>
</dbReference>
<evidence type="ECO:0000256" key="1">
    <source>
        <dbReference type="SAM" id="MobiDB-lite"/>
    </source>
</evidence>
<dbReference type="GO" id="GO:0017070">
    <property type="term" value="F:U6 snRNA binding"/>
    <property type="evidence" value="ECO:0007669"/>
    <property type="project" value="TreeGrafter"/>
</dbReference>
<protein>
    <recommendedName>
        <fullName evidence="2">MPN domain-containing protein</fullName>
    </recommendedName>
</protein>
<gene>
    <name evidence="3" type="ORF">L345_18357</name>
</gene>
<dbReference type="InterPro" id="IPR012984">
    <property type="entry name" value="PROCT"/>
</dbReference>
<dbReference type="GO" id="GO:0030623">
    <property type="term" value="F:U5 snRNA binding"/>
    <property type="evidence" value="ECO:0007669"/>
    <property type="project" value="TreeGrafter"/>
</dbReference>
<accession>V8N0W2</accession>
<comment type="caution">
    <text evidence="3">The sequence shown here is derived from an EMBL/GenBank/DDBJ whole genome shotgun (WGS) entry which is preliminary data.</text>
</comment>
<dbReference type="InterPro" id="IPR027652">
    <property type="entry name" value="PRP8"/>
</dbReference>
<dbReference type="InterPro" id="IPR000555">
    <property type="entry name" value="JAMM/MPN+_dom"/>
</dbReference>
<evidence type="ECO:0000313" key="3">
    <source>
        <dbReference type="EMBL" id="ETE55934.1"/>
    </source>
</evidence>
<dbReference type="InterPro" id="IPR037518">
    <property type="entry name" value="MPN"/>
</dbReference>
<dbReference type="Pfam" id="PF01398">
    <property type="entry name" value="JAB"/>
    <property type="match status" value="1"/>
</dbReference>
<feature type="non-terminal residue" evidence="3">
    <location>
        <position position="1"/>
    </location>
</feature>
<dbReference type="Gene3D" id="3.40.140.10">
    <property type="entry name" value="Cytidine Deaminase, domain 2"/>
    <property type="match status" value="2"/>
</dbReference>
<sequence>MEPLGWIHTQPNESPQLSPQDVTTHAKVMAENPSWDGEKTIIITCRSVRLAGARCSAERGRGQPQSRWAPSADQPLLPPSRRSFTPGSCTLTAYKLTPSGYEWGRQNTDKGNNPKGYLPSHYERVQMLLSDRFLGFFMVPAQGSWNYNFM</sequence>
<feature type="non-terminal residue" evidence="3">
    <location>
        <position position="150"/>
    </location>
</feature>
<dbReference type="Proteomes" id="UP000018936">
    <property type="component" value="Unassembled WGS sequence"/>
</dbReference>
<dbReference type="OrthoDB" id="1931567at2759"/>
<evidence type="ECO:0000313" key="4">
    <source>
        <dbReference type="Proteomes" id="UP000018936"/>
    </source>
</evidence>
<dbReference type="PROSITE" id="PS50249">
    <property type="entry name" value="MPN"/>
    <property type="match status" value="1"/>
</dbReference>
<dbReference type="GO" id="GO:0008237">
    <property type="term" value="F:metallopeptidase activity"/>
    <property type="evidence" value="ECO:0007669"/>
    <property type="project" value="InterPro"/>
</dbReference>
<dbReference type="PANTHER" id="PTHR11140">
    <property type="entry name" value="PRE-MRNA SPLICING FACTOR PRP8"/>
    <property type="match status" value="1"/>
</dbReference>